<comment type="similarity">
    <text evidence="2">Belongs to the bZIP family.</text>
</comment>
<dbReference type="GO" id="GO:0003677">
    <property type="term" value="F:DNA binding"/>
    <property type="evidence" value="ECO:0007669"/>
    <property type="project" value="UniProtKB-KW"/>
</dbReference>
<evidence type="ECO:0000256" key="1">
    <source>
        <dbReference type="ARBA" id="ARBA00004123"/>
    </source>
</evidence>
<dbReference type="PROSITE" id="PS50217">
    <property type="entry name" value="BZIP"/>
    <property type="match status" value="1"/>
</dbReference>
<dbReference type="Proteomes" id="UP000761534">
    <property type="component" value="Unassembled WGS sequence"/>
</dbReference>
<evidence type="ECO:0000313" key="11">
    <source>
        <dbReference type="Proteomes" id="UP000761534"/>
    </source>
</evidence>
<keyword evidence="3" id="KW-0805">Transcription regulation</keyword>
<evidence type="ECO:0000313" key="10">
    <source>
        <dbReference type="EMBL" id="KAA8916410.1"/>
    </source>
</evidence>
<dbReference type="OrthoDB" id="674948at2759"/>
<dbReference type="InterPro" id="IPR044280">
    <property type="entry name" value="Hac1/HY5"/>
</dbReference>
<dbReference type="GO" id="GO:0045944">
    <property type="term" value="P:positive regulation of transcription by RNA polymerase II"/>
    <property type="evidence" value="ECO:0007669"/>
    <property type="project" value="InterPro"/>
</dbReference>
<dbReference type="AlphaFoldDB" id="A0A642V8G7"/>
<feature type="region of interest" description="Disordered" evidence="8">
    <location>
        <begin position="1"/>
        <end position="87"/>
    </location>
</feature>
<dbReference type="InterPro" id="IPR004827">
    <property type="entry name" value="bZIP"/>
</dbReference>
<dbReference type="SUPFAM" id="SSF57959">
    <property type="entry name" value="Leucine zipper domain"/>
    <property type="match status" value="1"/>
</dbReference>
<dbReference type="Pfam" id="PF00170">
    <property type="entry name" value="bZIP_1"/>
    <property type="match status" value="1"/>
</dbReference>
<keyword evidence="4" id="KW-0238">DNA-binding</keyword>
<dbReference type="GO" id="GO:0000981">
    <property type="term" value="F:DNA-binding transcription factor activity, RNA polymerase II-specific"/>
    <property type="evidence" value="ECO:0007669"/>
    <property type="project" value="InterPro"/>
</dbReference>
<dbReference type="PANTHER" id="PTHR46714:SF6">
    <property type="entry name" value="TRANSCRIPTIONAL ACTIVATOR HAC1"/>
    <property type="match status" value="1"/>
</dbReference>
<keyword evidence="5" id="KW-0804">Transcription</keyword>
<proteinExistence type="inferred from homology"/>
<comment type="caution">
    <text evidence="10">The sequence shown here is derived from an EMBL/GenBank/DDBJ whole genome shotgun (WGS) entry which is preliminary data.</text>
</comment>
<protein>
    <recommendedName>
        <fullName evidence="9">BZIP domain-containing protein</fullName>
    </recommendedName>
</protein>
<accession>A0A642V8G7</accession>
<dbReference type="SMART" id="SM00338">
    <property type="entry name" value="BRLZ"/>
    <property type="match status" value="1"/>
</dbReference>
<dbReference type="GO" id="GO:0006986">
    <property type="term" value="P:response to unfolded protein"/>
    <property type="evidence" value="ECO:0007669"/>
    <property type="project" value="UniProtKB-KW"/>
</dbReference>
<keyword evidence="6" id="KW-0834">Unfolded protein response</keyword>
<gene>
    <name evidence="10" type="ORF">TRICI_001454</name>
</gene>
<reference evidence="10" key="1">
    <citation type="journal article" date="2019" name="G3 (Bethesda)">
        <title>Genome Assemblies of Two Rare Opportunistic Yeast Pathogens: Diutina rugosa (syn. Candida rugosa) and Trichomonascus ciferrii (syn. Candida ciferrii).</title>
        <authorList>
            <person name="Mixao V."/>
            <person name="Saus E."/>
            <person name="Hansen A.P."/>
            <person name="Lass-Florl C."/>
            <person name="Gabaldon T."/>
        </authorList>
    </citation>
    <scope>NUCLEOTIDE SEQUENCE</scope>
    <source>
        <strain evidence="10">CBS 4856</strain>
    </source>
</reference>
<evidence type="ECO:0000256" key="6">
    <source>
        <dbReference type="ARBA" id="ARBA00023230"/>
    </source>
</evidence>
<dbReference type="PROSITE" id="PS00036">
    <property type="entry name" value="BZIP_BASIC"/>
    <property type="match status" value="1"/>
</dbReference>
<keyword evidence="11" id="KW-1185">Reference proteome</keyword>
<sequence>MLTPESSSPEAEIKDDVQIKAEEEEETETMAAGEKRESSEGAATSTEALPPRKRAKTTEEKEQRRIQRIMRNRQAAHASREKKRKHVENLEKTCADLTDQNKTLSKTCEDMKKKQVQMLEQQYLLATKIKQYQTVIQAAKALGDLSALDNIPTTQPELLSPAATTGENSACSSPASIKEEYASPDSLVLSSMTTAPSSPLSLNSSKLDLSPLEVNSQSQHPAVVLFKTLACSVRLLF</sequence>
<keyword evidence="7" id="KW-0539">Nucleus</keyword>
<evidence type="ECO:0000259" key="9">
    <source>
        <dbReference type="PROSITE" id="PS50217"/>
    </source>
</evidence>
<dbReference type="Gene3D" id="1.20.5.170">
    <property type="match status" value="1"/>
</dbReference>
<organism evidence="10 11">
    <name type="scientific">Trichomonascus ciferrii</name>
    <dbReference type="NCBI Taxonomy" id="44093"/>
    <lineage>
        <taxon>Eukaryota</taxon>
        <taxon>Fungi</taxon>
        <taxon>Dikarya</taxon>
        <taxon>Ascomycota</taxon>
        <taxon>Saccharomycotina</taxon>
        <taxon>Dipodascomycetes</taxon>
        <taxon>Dipodascales</taxon>
        <taxon>Trichomonascaceae</taxon>
        <taxon>Trichomonascus</taxon>
        <taxon>Trichomonascus ciferrii complex</taxon>
    </lineage>
</organism>
<feature type="compositionally biased region" description="Basic and acidic residues" evidence="8">
    <location>
        <begin position="11"/>
        <end position="21"/>
    </location>
</feature>
<dbReference type="PRINTS" id="PR00041">
    <property type="entry name" value="LEUZIPPRCREB"/>
</dbReference>
<feature type="domain" description="BZIP" evidence="9">
    <location>
        <begin position="62"/>
        <end position="114"/>
    </location>
</feature>
<feature type="compositionally biased region" description="Basic and acidic residues" evidence="8">
    <location>
        <begin position="56"/>
        <end position="65"/>
    </location>
</feature>
<evidence type="ECO:0000256" key="5">
    <source>
        <dbReference type="ARBA" id="ARBA00023163"/>
    </source>
</evidence>
<evidence type="ECO:0000256" key="7">
    <source>
        <dbReference type="ARBA" id="ARBA00023242"/>
    </source>
</evidence>
<name>A0A642V8G7_9ASCO</name>
<evidence type="ECO:0000256" key="2">
    <source>
        <dbReference type="ARBA" id="ARBA00007163"/>
    </source>
</evidence>
<evidence type="ECO:0000256" key="8">
    <source>
        <dbReference type="SAM" id="MobiDB-lite"/>
    </source>
</evidence>
<dbReference type="VEuPathDB" id="FungiDB:TRICI_001454"/>
<dbReference type="GO" id="GO:0005634">
    <property type="term" value="C:nucleus"/>
    <property type="evidence" value="ECO:0007669"/>
    <property type="project" value="UniProtKB-SubCell"/>
</dbReference>
<dbReference type="PANTHER" id="PTHR46714">
    <property type="entry name" value="TRANSCRIPTIONAL ACTIVATOR HAC1"/>
    <property type="match status" value="1"/>
</dbReference>
<evidence type="ECO:0000256" key="3">
    <source>
        <dbReference type="ARBA" id="ARBA00023015"/>
    </source>
</evidence>
<evidence type="ECO:0000256" key="4">
    <source>
        <dbReference type="ARBA" id="ARBA00023125"/>
    </source>
</evidence>
<comment type="subcellular location">
    <subcellularLocation>
        <location evidence="1">Nucleus</location>
    </subcellularLocation>
</comment>
<dbReference type="InterPro" id="IPR046347">
    <property type="entry name" value="bZIP_sf"/>
</dbReference>
<dbReference type="EMBL" id="SWFS01000101">
    <property type="protein sequence ID" value="KAA8916410.1"/>
    <property type="molecule type" value="Genomic_DNA"/>
</dbReference>